<protein>
    <recommendedName>
        <fullName evidence="5">SAM domain-containing protein</fullName>
    </recommendedName>
</protein>
<dbReference type="EMBL" id="JADBJN010000002">
    <property type="protein sequence ID" value="KAG5674471.1"/>
    <property type="molecule type" value="Genomic_DNA"/>
</dbReference>
<feature type="compositionally biased region" description="Low complexity" evidence="4">
    <location>
        <begin position="803"/>
        <end position="821"/>
    </location>
</feature>
<evidence type="ECO:0000259" key="5">
    <source>
        <dbReference type="PROSITE" id="PS50105"/>
    </source>
</evidence>
<dbReference type="InterPro" id="IPR004087">
    <property type="entry name" value="KH_dom"/>
</dbReference>
<dbReference type="InterPro" id="IPR004088">
    <property type="entry name" value="KH_dom_type_1"/>
</dbReference>
<dbReference type="PANTHER" id="PTHR10627">
    <property type="entry name" value="SCP160"/>
    <property type="match status" value="1"/>
</dbReference>
<reference evidence="6" key="1">
    <citation type="submission" date="2021-03" db="EMBL/GenBank/DDBJ databases">
        <title>Chromosome level genome of the anhydrobiotic midge Polypedilum vanderplanki.</title>
        <authorList>
            <person name="Yoshida Y."/>
            <person name="Kikawada T."/>
            <person name="Gusev O."/>
        </authorList>
    </citation>
    <scope>NUCLEOTIDE SEQUENCE</scope>
    <source>
        <strain evidence="6">NIAS01</strain>
        <tissue evidence="6">Whole body or cell culture</tissue>
    </source>
</reference>
<dbReference type="PROSITE" id="PS50084">
    <property type="entry name" value="KH_TYPE_1"/>
    <property type="match status" value="2"/>
</dbReference>
<evidence type="ECO:0000313" key="6">
    <source>
        <dbReference type="EMBL" id="KAG5674471.1"/>
    </source>
</evidence>
<feature type="domain" description="SAM" evidence="5">
    <location>
        <begin position="720"/>
        <end position="783"/>
    </location>
</feature>
<comment type="caution">
    <text evidence="6">The sequence shown here is derived from an EMBL/GenBank/DDBJ whole genome shotgun (WGS) entry which is preliminary data.</text>
</comment>
<dbReference type="SMART" id="SM00322">
    <property type="entry name" value="KH"/>
    <property type="match status" value="2"/>
</dbReference>
<dbReference type="PANTHER" id="PTHR10627:SF69">
    <property type="entry name" value="PROTEIN BICAUDAL C"/>
    <property type="match status" value="1"/>
</dbReference>
<accession>A0A9J6BX68</accession>
<evidence type="ECO:0000256" key="3">
    <source>
        <dbReference type="PROSITE-ProRule" id="PRU00117"/>
    </source>
</evidence>
<dbReference type="Pfam" id="PF24234">
    <property type="entry name" value="KH_BICC1_1st"/>
    <property type="match status" value="1"/>
</dbReference>
<evidence type="ECO:0000313" key="7">
    <source>
        <dbReference type="Proteomes" id="UP001107558"/>
    </source>
</evidence>
<sequence>MYRQLSVNCTASEFCKARFYHIFNIIIIKKLELISKGFFEKLTMAAPTQQQIPYAAIINSRFSSLSIGSSTGPPSEAPSSEISSVDSFSDLKTIALGLGILENEEVYVERFKIDRTKLEDMITIENYCENLNKAEWFFANLMKENIVHVSWPCRLKIGAKTRKDPHVRIIGRKEDVLRVKDKVMAVLDAKGNRVIMKMDVSYTDHSYIIGRGGNNIKRIMDETQTHIHFPDSNRSNPTEKSNQVSLCGSLEGVEKARALVRESTPLLLSFELPIMYPGAPTYDNNTPFIKEMEKQYGVQVIFSARPKLHSSMVLVKGCEKEHKNVIDATKRLIEFMFEDQAPHRHVVMHLEITTSHHPIVLGKNSQHLREIMQRTSTVIIFQDSNDINVKPIKRSQVTISGPINGVYLAREQLLGNIPVTVIFDYPEINIESEIIKDLMVTHDVFISTRPKSRQSTMCVVIKGVEKFISNIYDARHDLLKLSCERIVATIPQTYYGPSDIVNFKNCGIAQLVASSMTYSSALPLQLPQIQWQNISPEMSWRSQIPPPPCLAPTSPLTTTLLQQHNQMTNMHIPAINVNTVSELHTSGYSTFPSDNSVIKSQNSSQHSSPESYNKFNQAGTYLEASQLGNALNESMTYGLDPRVIAGLRAISTPPQQGEMRTPTSGWQGMGLSRTSPTPIDGMNGNSWVDAQPDATGVAGLFNMTTTVLDTTPIRHRQQLANYGDVATLLTGLGLAHHIQHFISAEIDMAALTTLNEQDLINLGIRALGARRRILLAIQNINQNVLQQEYNNLMQQQAQAQQQQQSQVRVTPPQQQSQQQQTSPLTPLRGLRFNGSAAPGDESRELRASSN</sequence>
<evidence type="ECO:0000256" key="1">
    <source>
        <dbReference type="ARBA" id="ARBA00007662"/>
    </source>
</evidence>
<evidence type="ECO:0000256" key="4">
    <source>
        <dbReference type="SAM" id="MobiDB-lite"/>
    </source>
</evidence>
<dbReference type="OrthoDB" id="271862at2759"/>
<dbReference type="InterPro" id="IPR054727">
    <property type="entry name" value="BICC1_KH"/>
</dbReference>
<feature type="compositionally biased region" description="Basic and acidic residues" evidence="4">
    <location>
        <begin position="840"/>
        <end position="850"/>
    </location>
</feature>
<dbReference type="Proteomes" id="UP001107558">
    <property type="component" value="Chromosome 2"/>
</dbReference>
<gene>
    <name evidence="6" type="ORF">PVAND_004440</name>
</gene>
<dbReference type="InterPro" id="IPR001660">
    <property type="entry name" value="SAM"/>
</dbReference>
<dbReference type="CDD" id="cd22421">
    <property type="entry name" value="KH-I_BICC1_rpt2"/>
    <property type="match status" value="1"/>
</dbReference>
<dbReference type="SUPFAM" id="SSF54791">
    <property type="entry name" value="Eukaryotic type KH-domain (KH-domain type I)"/>
    <property type="match status" value="2"/>
</dbReference>
<dbReference type="Gene3D" id="1.10.150.50">
    <property type="entry name" value="Transcription Factor, Ets-1"/>
    <property type="match status" value="1"/>
</dbReference>
<dbReference type="SMART" id="SM00454">
    <property type="entry name" value="SAM"/>
    <property type="match status" value="1"/>
</dbReference>
<dbReference type="Pfam" id="PF22985">
    <property type="entry name" value="KH_BICC1"/>
    <property type="match status" value="2"/>
</dbReference>
<dbReference type="GO" id="GO:0010468">
    <property type="term" value="P:regulation of gene expression"/>
    <property type="evidence" value="ECO:0007669"/>
    <property type="project" value="UniProtKB-ARBA"/>
</dbReference>
<proteinExistence type="inferred from homology"/>
<feature type="region of interest" description="Disordered" evidence="4">
    <location>
        <begin position="803"/>
        <end position="850"/>
    </location>
</feature>
<dbReference type="Gene3D" id="3.30.310.270">
    <property type="match status" value="2"/>
</dbReference>
<dbReference type="GO" id="GO:0005737">
    <property type="term" value="C:cytoplasm"/>
    <property type="evidence" value="ECO:0007669"/>
    <property type="project" value="TreeGrafter"/>
</dbReference>
<keyword evidence="7" id="KW-1185">Reference proteome</keyword>
<dbReference type="InterPro" id="IPR047549">
    <property type="entry name" value="BICC1_KH-I_rpt1"/>
</dbReference>
<dbReference type="SUPFAM" id="SSF47769">
    <property type="entry name" value="SAM/Pointed domain"/>
    <property type="match status" value="1"/>
</dbReference>
<organism evidence="6 7">
    <name type="scientific">Polypedilum vanderplanki</name>
    <name type="common">Sleeping chironomid midge</name>
    <dbReference type="NCBI Taxonomy" id="319348"/>
    <lineage>
        <taxon>Eukaryota</taxon>
        <taxon>Metazoa</taxon>
        <taxon>Ecdysozoa</taxon>
        <taxon>Arthropoda</taxon>
        <taxon>Hexapoda</taxon>
        <taxon>Insecta</taxon>
        <taxon>Pterygota</taxon>
        <taxon>Neoptera</taxon>
        <taxon>Endopterygota</taxon>
        <taxon>Diptera</taxon>
        <taxon>Nematocera</taxon>
        <taxon>Chironomoidea</taxon>
        <taxon>Chironomidae</taxon>
        <taxon>Chironominae</taxon>
        <taxon>Polypedilum</taxon>
        <taxon>Polypedilum</taxon>
    </lineage>
</organism>
<dbReference type="Pfam" id="PF00013">
    <property type="entry name" value="KH_1"/>
    <property type="match status" value="2"/>
</dbReference>
<dbReference type="GO" id="GO:0003723">
    <property type="term" value="F:RNA binding"/>
    <property type="evidence" value="ECO:0007669"/>
    <property type="project" value="UniProtKB-UniRule"/>
</dbReference>
<dbReference type="InterPro" id="IPR013761">
    <property type="entry name" value="SAM/pointed_sf"/>
</dbReference>
<dbReference type="InterPro" id="IPR036612">
    <property type="entry name" value="KH_dom_type_1_sf"/>
</dbReference>
<evidence type="ECO:0000256" key="2">
    <source>
        <dbReference type="ARBA" id="ARBA00022737"/>
    </source>
</evidence>
<dbReference type="AlphaFoldDB" id="A0A9J6BX68"/>
<dbReference type="InterPro" id="IPR047554">
    <property type="entry name" value="BICC1_KH-I_rpt2"/>
</dbReference>
<comment type="similarity">
    <text evidence="1">Belongs to the BicC family.</text>
</comment>
<name>A0A9J6BX68_POLVA</name>
<keyword evidence="2" id="KW-0677">Repeat</keyword>
<dbReference type="Pfam" id="PF00536">
    <property type="entry name" value="SAM_1"/>
    <property type="match status" value="1"/>
</dbReference>
<dbReference type="PROSITE" id="PS50105">
    <property type="entry name" value="SAM_DOMAIN"/>
    <property type="match status" value="1"/>
</dbReference>
<keyword evidence="3" id="KW-0694">RNA-binding</keyword>